<feature type="domain" description="RGS" evidence="3">
    <location>
        <begin position="413"/>
        <end position="630"/>
    </location>
</feature>
<keyword evidence="6" id="KW-1185">Reference proteome</keyword>
<protein>
    <recommendedName>
        <fullName evidence="7">Protein SST2</fullName>
    </recommendedName>
</protein>
<dbReference type="GO" id="GO:0009968">
    <property type="term" value="P:negative regulation of signal transduction"/>
    <property type="evidence" value="ECO:0007669"/>
    <property type="project" value="UniProtKB-KW"/>
</dbReference>
<evidence type="ECO:0000259" key="4">
    <source>
        <dbReference type="PROSITE" id="PS50186"/>
    </source>
</evidence>
<keyword evidence="1" id="KW-0734">Signal transduction inhibitor</keyword>
<evidence type="ECO:0008006" key="7">
    <source>
        <dbReference type="Google" id="ProtNLM"/>
    </source>
</evidence>
<dbReference type="InterPro" id="IPR036390">
    <property type="entry name" value="WH_DNA-bd_sf"/>
</dbReference>
<dbReference type="SUPFAM" id="SSF46785">
    <property type="entry name" value="Winged helix' DNA-binding domain"/>
    <property type="match status" value="1"/>
</dbReference>
<name>A0A9P8P5J9_9ASCO</name>
<dbReference type="InterPro" id="IPR036388">
    <property type="entry name" value="WH-like_DNA-bd_sf"/>
</dbReference>
<dbReference type="SUPFAM" id="SSF48097">
    <property type="entry name" value="Regulator of G-protein signaling, RGS"/>
    <property type="match status" value="1"/>
</dbReference>
<dbReference type="PANTHER" id="PTHR10845:SF192">
    <property type="entry name" value="DOUBLE HIT, ISOFORM B"/>
    <property type="match status" value="1"/>
</dbReference>
<dbReference type="SMART" id="SM00315">
    <property type="entry name" value="RGS"/>
    <property type="match status" value="1"/>
</dbReference>
<dbReference type="RefSeq" id="XP_046061422.1">
    <property type="nucleotide sequence ID" value="XM_046205482.1"/>
</dbReference>
<proteinExistence type="predicted"/>
<dbReference type="EMBL" id="JAEUBE010000295">
    <property type="protein sequence ID" value="KAH3666218.1"/>
    <property type="molecule type" value="Genomic_DNA"/>
</dbReference>
<dbReference type="Pfam" id="PF00610">
    <property type="entry name" value="DEP"/>
    <property type="match status" value="1"/>
</dbReference>
<dbReference type="GO" id="GO:0035556">
    <property type="term" value="P:intracellular signal transduction"/>
    <property type="evidence" value="ECO:0007669"/>
    <property type="project" value="InterPro"/>
</dbReference>
<feature type="region of interest" description="Disordered" evidence="2">
    <location>
        <begin position="387"/>
        <end position="413"/>
    </location>
</feature>
<dbReference type="Gene3D" id="1.10.167.10">
    <property type="entry name" value="Regulator of G-protein Signalling 4, domain 2"/>
    <property type="match status" value="1"/>
</dbReference>
<organism evidence="5 6">
    <name type="scientific">Ogataea philodendri</name>
    <dbReference type="NCBI Taxonomy" id="1378263"/>
    <lineage>
        <taxon>Eukaryota</taxon>
        <taxon>Fungi</taxon>
        <taxon>Dikarya</taxon>
        <taxon>Ascomycota</taxon>
        <taxon>Saccharomycotina</taxon>
        <taxon>Pichiomycetes</taxon>
        <taxon>Pichiales</taxon>
        <taxon>Pichiaceae</taxon>
        <taxon>Ogataea</taxon>
    </lineage>
</organism>
<dbReference type="SMART" id="SM00049">
    <property type="entry name" value="DEP"/>
    <property type="match status" value="2"/>
</dbReference>
<evidence type="ECO:0000259" key="3">
    <source>
        <dbReference type="PROSITE" id="PS50132"/>
    </source>
</evidence>
<sequence length="634" mass="71753">MTEPAKKLQGVVNKSFNTIPCHEISVKDLKDIYSCLLYCLDLKHEPDKDHKLLKLSFKTNHPYSFSLDKALATMQKLQIHIENPATRINISYEIKAKAASDLLQMFMNARLLHSPDDKTRSRLKHGVVLQPTPKGVAVLGAFCSKYGLRGTKQIPEILKSNINSMELICFERNSRSDSIIHSEYWNKVLFVHLMGPVMNFWSPNVPPDELPDLAKIYEEERFGNAFEGFDMTSQSSFLAFLSEKQAKPHAPVSDNPIIETVEKNPVSPFHHRFFTNPDSDSHVQYYVSSRGVRMFRNKVLEKPDGMKKVVGNCFSGKAMVQWLLDCTDVFSQEEAVRMAGLFLNLGLIRLLDPEDPAAKPRFSPKRDSFYFLTDEGMELVQWNHTVKSGNSSDEDSDSGSSTTKPDHRGSGLTLQDVLNDPGIKYQFRTHLVDEFSVENLEVYNDISMLEKKFKTLKKLLKLKEREKQFMMLTPTRSKRKATISAAVIKLSTDCLGETFNIYTSYLAEGAPFELNLNSRLKHEISCIMTQTEAYTPRPAKTTVSELSVPTKLTPDPSTGKKDPSKLTLDLQNLKLVDPPAPSPTDRSIAPILEALAEIMPLFQQVKKHTFGMMAKDSLPKFMESELFKELPVSK</sequence>
<dbReference type="InterPro" id="IPR016137">
    <property type="entry name" value="RGS"/>
</dbReference>
<dbReference type="InterPro" id="IPR036305">
    <property type="entry name" value="RGS_sf"/>
</dbReference>
<dbReference type="Proteomes" id="UP000769157">
    <property type="component" value="Unassembled WGS sequence"/>
</dbReference>
<dbReference type="PROSITE" id="PS50132">
    <property type="entry name" value="RGS"/>
    <property type="match status" value="1"/>
</dbReference>
<evidence type="ECO:0000313" key="5">
    <source>
        <dbReference type="EMBL" id="KAH3666218.1"/>
    </source>
</evidence>
<evidence type="ECO:0000256" key="1">
    <source>
        <dbReference type="ARBA" id="ARBA00022700"/>
    </source>
</evidence>
<dbReference type="Pfam" id="PF25889">
    <property type="entry name" value="WHD_Fungal_DR"/>
    <property type="match status" value="1"/>
</dbReference>
<dbReference type="PROSITE" id="PS50186">
    <property type="entry name" value="DEP"/>
    <property type="match status" value="1"/>
</dbReference>
<comment type="caution">
    <text evidence="5">The sequence shown here is derived from an EMBL/GenBank/DDBJ whole genome shotgun (WGS) entry which is preliminary data.</text>
</comment>
<feature type="region of interest" description="Disordered" evidence="2">
    <location>
        <begin position="538"/>
        <end position="565"/>
    </location>
</feature>
<dbReference type="InterPro" id="IPR044926">
    <property type="entry name" value="RGS_subdomain_2"/>
</dbReference>
<reference evidence="5" key="2">
    <citation type="submission" date="2021-01" db="EMBL/GenBank/DDBJ databases">
        <authorList>
            <person name="Schikora-Tamarit M.A."/>
        </authorList>
    </citation>
    <scope>NUCLEOTIDE SEQUENCE</scope>
    <source>
        <strain evidence="5">CBS6075</strain>
    </source>
</reference>
<gene>
    <name evidence="5" type="ORF">OGAPHI_004407</name>
</gene>
<dbReference type="InterPro" id="IPR058855">
    <property type="entry name" value="RGS1/SST2-like_Fungal-DR"/>
</dbReference>
<feature type="domain" description="DEP" evidence="4">
    <location>
        <begin position="306"/>
        <end position="374"/>
    </location>
</feature>
<accession>A0A9P8P5J9</accession>
<dbReference type="CDD" id="cd04450">
    <property type="entry name" value="DEP_RGS7-like"/>
    <property type="match status" value="1"/>
</dbReference>
<dbReference type="InterPro" id="IPR000591">
    <property type="entry name" value="DEP_dom"/>
</dbReference>
<evidence type="ECO:0000313" key="6">
    <source>
        <dbReference type="Proteomes" id="UP000769157"/>
    </source>
</evidence>
<dbReference type="PANTHER" id="PTHR10845">
    <property type="entry name" value="REGULATOR OF G PROTEIN SIGNALING"/>
    <property type="match status" value="1"/>
</dbReference>
<dbReference type="AlphaFoldDB" id="A0A9P8P5J9"/>
<reference evidence="5" key="1">
    <citation type="journal article" date="2021" name="Open Biol.">
        <title>Shared evolutionary footprints suggest mitochondrial oxidative damage underlies multiple complex I losses in fungi.</title>
        <authorList>
            <person name="Schikora-Tamarit M.A."/>
            <person name="Marcet-Houben M."/>
            <person name="Nosek J."/>
            <person name="Gabaldon T."/>
        </authorList>
    </citation>
    <scope>NUCLEOTIDE SEQUENCE</scope>
    <source>
        <strain evidence="5">CBS6075</strain>
    </source>
</reference>
<evidence type="ECO:0000256" key="2">
    <source>
        <dbReference type="SAM" id="MobiDB-lite"/>
    </source>
</evidence>
<dbReference type="GeneID" id="70236372"/>
<dbReference type="Gene3D" id="1.10.10.10">
    <property type="entry name" value="Winged helix-like DNA-binding domain superfamily/Winged helix DNA-binding domain"/>
    <property type="match status" value="1"/>
</dbReference>
<dbReference type="OrthoDB" id="196547at2759"/>